<dbReference type="GO" id="GO:0006313">
    <property type="term" value="P:DNA transposition"/>
    <property type="evidence" value="ECO:0007669"/>
    <property type="project" value="InterPro"/>
</dbReference>
<keyword evidence="2" id="KW-1185">Reference proteome</keyword>
<dbReference type="AlphaFoldDB" id="A0A1X4XUU5"/>
<dbReference type="InterPro" id="IPR002514">
    <property type="entry name" value="Transposase_8"/>
</dbReference>
<accession>A0A1X4XUU5</accession>
<reference evidence="1 2" key="1">
    <citation type="journal article" date="2017" name="Front. Microbiol.">
        <title>Genome Sequence of Desulfurella amilsii Strain TR1 and Comparative Genomics of Desulfurellaceae Family.</title>
        <authorList>
            <person name="Florentino A.P."/>
            <person name="Stams A.J."/>
            <person name="Sanchez-Andrea I."/>
        </authorList>
    </citation>
    <scope>NUCLEOTIDE SEQUENCE [LARGE SCALE GENOMIC DNA]</scope>
    <source>
        <strain evidence="1 2">TR1</strain>
    </source>
</reference>
<proteinExistence type="predicted"/>
<protein>
    <recommendedName>
        <fullName evidence="3">Mobile element protein</fullName>
    </recommendedName>
</protein>
<evidence type="ECO:0000313" key="1">
    <source>
        <dbReference type="EMBL" id="OSS41300.1"/>
    </source>
</evidence>
<name>A0A1X4XUU5_9BACT</name>
<gene>
    <name evidence="1" type="ORF">DESAMIL20_853</name>
</gene>
<sequence>MKKMRANYPQAFKAKVALEAIKEEKTTSELASQYQVHPGQIRNWKKDLSFYKNIVY</sequence>
<dbReference type="GO" id="GO:0043565">
    <property type="term" value="F:sequence-specific DNA binding"/>
    <property type="evidence" value="ECO:0007669"/>
    <property type="project" value="InterPro"/>
</dbReference>
<dbReference type="InterPro" id="IPR010921">
    <property type="entry name" value="Trp_repressor/repl_initiator"/>
</dbReference>
<dbReference type="SUPFAM" id="SSF48295">
    <property type="entry name" value="TrpR-like"/>
    <property type="match status" value="1"/>
</dbReference>
<dbReference type="STRING" id="1562698.DESAMIL20_853"/>
<dbReference type="Pfam" id="PF01527">
    <property type="entry name" value="HTH_Tnp_1"/>
    <property type="match status" value="1"/>
</dbReference>
<dbReference type="Proteomes" id="UP000194141">
    <property type="component" value="Unassembled WGS sequence"/>
</dbReference>
<dbReference type="GO" id="GO:0004803">
    <property type="term" value="F:transposase activity"/>
    <property type="evidence" value="ECO:0007669"/>
    <property type="project" value="InterPro"/>
</dbReference>
<dbReference type="EMBL" id="MDSU01000018">
    <property type="protein sequence ID" value="OSS41300.1"/>
    <property type="molecule type" value="Genomic_DNA"/>
</dbReference>
<evidence type="ECO:0000313" key="2">
    <source>
        <dbReference type="Proteomes" id="UP000194141"/>
    </source>
</evidence>
<comment type="caution">
    <text evidence="1">The sequence shown here is derived from an EMBL/GenBank/DDBJ whole genome shotgun (WGS) entry which is preliminary data.</text>
</comment>
<organism evidence="1 2">
    <name type="scientific">Desulfurella amilsii</name>
    <dbReference type="NCBI Taxonomy" id="1562698"/>
    <lineage>
        <taxon>Bacteria</taxon>
        <taxon>Pseudomonadati</taxon>
        <taxon>Campylobacterota</taxon>
        <taxon>Desulfurellia</taxon>
        <taxon>Desulfurellales</taxon>
        <taxon>Desulfurellaceae</taxon>
        <taxon>Desulfurella</taxon>
    </lineage>
</organism>
<evidence type="ECO:0008006" key="3">
    <source>
        <dbReference type="Google" id="ProtNLM"/>
    </source>
</evidence>